<evidence type="ECO:0000313" key="2">
    <source>
        <dbReference type="EMBL" id="SHL97615.1"/>
    </source>
</evidence>
<name>A0A1M7F0S1_9FIRM</name>
<dbReference type="SUPFAM" id="SSF55729">
    <property type="entry name" value="Acyl-CoA N-acyltransferases (Nat)"/>
    <property type="match status" value="1"/>
</dbReference>
<dbReference type="AlphaFoldDB" id="A0A1M7F0S1"/>
<dbReference type="EMBL" id="FRCP01000005">
    <property type="protein sequence ID" value="SHL97615.1"/>
    <property type="molecule type" value="Genomic_DNA"/>
</dbReference>
<dbReference type="GO" id="GO:0016747">
    <property type="term" value="F:acyltransferase activity, transferring groups other than amino-acyl groups"/>
    <property type="evidence" value="ECO:0007669"/>
    <property type="project" value="InterPro"/>
</dbReference>
<dbReference type="Pfam" id="PF00583">
    <property type="entry name" value="Acetyltransf_1"/>
    <property type="match status" value="1"/>
</dbReference>
<reference evidence="2 3" key="1">
    <citation type="submission" date="2016-11" db="EMBL/GenBank/DDBJ databases">
        <authorList>
            <person name="Jaros S."/>
            <person name="Januszkiewicz K."/>
            <person name="Wedrychowicz H."/>
        </authorList>
    </citation>
    <scope>NUCLEOTIDE SEQUENCE [LARGE SCALE GENOMIC DNA]</scope>
    <source>
        <strain evidence="2 3">DSM 15930</strain>
    </source>
</reference>
<proteinExistence type="predicted"/>
<evidence type="ECO:0000313" key="3">
    <source>
        <dbReference type="Proteomes" id="UP000184038"/>
    </source>
</evidence>
<protein>
    <submittedName>
        <fullName evidence="2">Acetyltransferase (GNAT) domain-containing protein</fullName>
    </submittedName>
</protein>
<keyword evidence="2" id="KW-0808">Transferase</keyword>
<dbReference type="Proteomes" id="UP000184038">
    <property type="component" value="Unassembled WGS sequence"/>
</dbReference>
<organism evidence="2 3">
    <name type="scientific">Anaerosporobacter mobilis DSM 15930</name>
    <dbReference type="NCBI Taxonomy" id="1120996"/>
    <lineage>
        <taxon>Bacteria</taxon>
        <taxon>Bacillati</taxon>
        <taxon>Bacillota</taxon>
        <taxon>Clostridia</taxon>
        <taxon>Lachnospirales</taxon>
        <taxon>Lachnospiraceae</taxon>
        <taxon>Anaerosporobacter</taxon>
    </lineage>
</organism>
<feature type="domain" description="N-acetyltransferase" evidence="1">
    <location>
        <begin position="5"/>
        <end position="148"/>
    </location>
</feature>
<dbReference type="STRING" id="1120996.SAMN02746066_00330"/>
<gene>
    <name evidence="2" type="ORF">SAMN02746066_00330</name>
</gene>
<dbReference type="InterPro" id="IPR000182">
    <property type="entry name" value="GNAT_dom"/>
</dbReference>
<dbReference type="RefSeq" id="WP_073282084.1">
    <property type="nucleotide sequence ID" value="NZ_FRCP01000005.1"/>
</dbReference>
<accession>A0A1M7F0S1</accession>
<dbReference type="InterPro" id="IPR016181">
    <property type="entry name" value="Acyl_CoA_acyltransferase"/>
</dbReference>
<dbReference type="CDD" id="cd04301">
    <property type="entry name" value="NAT_SF"/>
    <property type="match status" value="1"/>
</dbReference>
<keyword evidence="3" id="KW-1185">Reference proteome</keyword>
<evidence type="ECO:0000259" key="1">
    <source>
        <dbReference type="PROSITE" id="PS51186"/>
    </source>
</evidence>
<sequence length="148" mass="17508">MREEFCLLPMNSGNLNRCVDLFIETFSKEPWNDVYDSREQVVTFFENYRNNNYFLGYVLVKGEEVIALSLGERKPWIKGMEYYIDQFCVSREFQGNGIGSYFLNFIESDIRKEGMNAIILMTDRGFPSERFYKKNGFTECEEIIFLAK</sequence>
<dbReference type="PROSITE" id="PS51186">
    <property type="entry name" value="GNAT"/>
    <property type="match status" value="1"/>
</dbReference>
<dbReference type="Gene3D" id="3.40.630.30">
    <property type="match status" value="1"/>
</dbReference>